<evidence type="ECO:0000313" key="1">
    <source>
        <dbReference type="EMBL" id="KDE63553.1"/>
    </source>
</evidence>
<comment type="caution">
    <text evidence="1">The sequence shown here is derived from an EMBL/GenBank/DDBJ whole genome shotgun (WGS) entry which is preliminary data.</text>
</comment>
<accession>A0AB73BWQ5</accession>
<name>A0AB73BWQ5_9FUSO</name>
<organism evidence="1 2">
    <name type="scientific">Fusobacterium necrophorum BL</name>
    <dbReference type="NCBI Taxonomy" id="1441732"/>
    <lineage>
        <taxon>Bacteria</taxon>
        <taxon>Fusobacteriati</taxon>
        <taxon>Fusobacteriota</taxon>
        <taxon>Fusobacteriia</taxon>
        <taxon>Fusobacteriales</taxon>
        <taxon>Fusobacteriaceae</taxon>
        <taxon>Fusobacterium</taxon>
    </lineage>
</organism>
<proteinExistence type="predicted"/>
<dbReference type="Proteomes" id="UP000027473">
    <property type="component" value="Unassembled WGS sequence"/>
</dbReference>
<protein>
    <submittedName>
        <fullName evidence="1">Uncharacterized protein</fullName>
    </submittedName>
</protein>
<reference evidence="1 2" key="1">
    <citation type="submission" date="2014-01" db="EMBL/GenBank/DDBJ databases">
        <title>Comparative genomics of Fusobacterium necrophorum wild isolates.</title>
        <authorList>
            <person name="Kittichotirat W."/>
            <person name="Bumgarner R.E."/>
            <person name="Lawrence P."/>
        </authorList>
    </citation>
    <scope>NUCLEOTIDE SEQUENCE [LARGE SCALE GENOMIC DNA]</scope>
    <source>
        <strain evidence="1 2">BL</strain>
    </source>
</reference>
<sequence>MKCYRVILKNLEIEKYNWQLLDKDHITTISYFQNEGVARNEKENYVKEKQSDIKRNLLKR</sequence>
<gene>
    <name evidence="1" type="ORF">FUSO3_05025</name>
</gene>
<dbReference type="AlphaFoldDB" id="A0AB73BWQ5"/>
<dbReference type="EMBL" id="JAAC01000073">
    <property type="protein sequence ID" value="KDE63553.1"/>
    <property type="molecule type" value="Genomic_DNA"/>
</dbReference>
<evidence type="ECO:0000313" key="2">
    <source>
        <dbReference type="Proteomes" id="UP000027473"/>
    </source>
</evidence>